<dbReference type="InterPro" id="IPR052734">
    <property type="entry name" value="Nod_factor_acetyltransferase"/>
</dbReference>
<feature type="transmembrane region" description="Helical" evidence="1">
    <location>
        <begin position="69"/>
        <end position="86"/>
    </location>
</feature>
<feature type="transmembrane region" description="Helical" evidence="1">
    <location>
        <begin position="188"/>
        <end position="207"/>
    </location>
</feature>
<feature type="transmembrane region" description="Helical" evidence="1">
    <location>
        <begin position="227"/>
        <end position="249"/>
    </location>
</feature>
<organism evidence="3 4">
    <name type="scientific">Capnocytophaga felis</name>
    <dbReference type="NCBI Taxonomy" id="2267611"/>
    <lineage>
        <taxon>Bacteria</taxon>
        <taxon>Pseudomonadati</taxon>
        <taxon>Bacteroidota</taxon>
        <taxon>Flavobacteriia</taxon>
        <taxon>Flavobacteriales</taxon>
        <taxon>Flavobacteriaceae</taxon>
        <taxon>Capnocytophaga</taxon>
    </lineage>
</organism>
<dbReference type="RefSeq" id="WP_155283771.1">
    <property type="nucleotide sequence ID" value="NZ_BLBC01000005.1"/>
</dbReference>
<sequence>MKRNGLIDLLKGVAIFLVVMGHAVQWLSGYDTSNRLFIAIYSFHMPLFMFLSGFVSFNSERKVKLGKRFQVLVIPFFACFLVRELIYKYPYHLSTFIDDFQLLLFDPSTGRWFLWILFFLCLLLFIALKISRNNEELILIGMILSLALITGIFFTSKPFYGLPELTWYLLFFTLGYLINKHQQILSKYINIAGLVSVFAFPLLVSLIKTSGKNTFLEETSFTETTKNILYALHTYAVAIIGIFTFYFIFDKLNRFSFKIKNYFIYLGKLSLEIYVTHYYFYFLIKYFESSQYLYLNVLLFTTLAICGSILVQYFLKKSPLLARVLYGKF</sequence>
<dbReference type="EMBL" id="BLBC01000005">
    <property type="protein sequence ID" value="GET45072.1"/>
    <property type="molecule type" value="Genomic_DNA"/>
</dbReference>
<feature type="transmembrane region" description="Helical" evidence="1">
    <location>
        <begin position="261"/>
        <end position="280"/>
    </location>
</feature>
<reference evidence="4" key="1">
    <citation type="journal article" date="2020" name="Int. J. Syst. Evol. Microbiol.">
        <title>Capnocytophaga felis sp. nov. isolated from the feline oral cavity.</title>
        <authorList>
            <person name="Suzuki M."/>
            <person name="Umeda K."/>
            <person name="Kimura M."/>
            <person name="Imaoka K."/>
            <person name="Morikawa S."/>
            <person name="Maeda K."/>
        </authorList>
    </citation>
    <scope>NUCLEOTIDE SEQUENCE [LARGE SCALE GENOMIC DNA]</scope>
    <source>
        <strain evidence="4">KC07070</strain>
    </source>
</reference>
<dbReference type="PANTHER" id="PTHR37312">
    <property type="entry name" value="MEMBRANE-BOUND ACYLTRANSFERASE YKRP-RELATED"/>
    <property type="match status" value="1"/>
</dbReference>
<proteinExistence type="predicted"/>
<name>A0A5M4B733_9FLAO</name>
<feature type="transmembrane region" description="Helical" evidence="1">
    <location>
        <begin position="160"/>
        <end position="179"/>
    </location>
</feature>
<feature type="transmembrane region" description="Helical" evidence="1">
    <location>
        <begin position="112"/>
        <end position="130"/>
    </location>
</feature>
<dbReference type="InterPro" id="IPR002656">
    <property type="entry name" value="Acyl_transf_3_dom"/>
</dbReference>
<feature type="transmembrane region" description="Helical" evidence="1">
    <location>
        <begin position="36"/>
        <end position="57"/>
    </location>
</feature>
<dbReference type="OrthoDB" id="9809782at2"/>
<keyword evidence="4" id="KW-1185">Reference proteome</keyword>
<keyword evidence="1" id="KW-0472">Membrane</keyword>
<dbReference type="Pfam" id="PF01757">
    <property type="entry name" value="Acyl_transf_3"/>
    <property type="match status" value="1"/>
</dbReference>
<accession>A0A5M4B733</accession>
<keyword evidence="1" id="KW-0812">Transmembrane</keyword>
<protein>
    <submittedName>
        <fullName evidence="3">Acyltransferase</fullName>
    </submittedName>
</protein>
<feature type="transmembrane region" description="Helical" evidence="1">
    <location>
        <begin position="12"/>
        <end position="30"/>
    </location>
</feature>
<dbReference type="AlphaFoldDB" id="A0A5M4B733"/>
<gene>
    <name evidence="3" type="ORF">RCZ01_03740</name>
</gene>
<evidence type="ECO:0000259" key="2">
    <source>
        <dbReference type="Pfam" id="PF01757"/>
    </source>
</evidence>
<keyword evidence="3" id="KW-0808">Transferase</keyword>
<keyword evidence="3" id="KW-0012">Acyltransferase</keyword>
<evidence type="ECO:0000313" key="4">
    <source>
        <dbReference type="Proteomes" id="UP000398217"/>
    </source>
</evidence>
<dbReference type="Proteomes" id="UP000398217">
    <property type="component" value="Unassembled WGS sequence"/>
</dbReference>
<evidence type="ECO:0000256" key="1">
    <source>
        <dbReference type="SAM" id="Phobius"/>
    </source>
</evidence>
<keyword evidence="1" id="KW-1133">Transmembrane helix</keyword>
<feature type="domain" description="Acyltransferase 3" evidence="2">
    <location>
        <begin position="7"/>
        <end position="311"/>
    </location>
</feature>
<comment type="caution">
    <text evidence="3">The sequence shown here is derived from an EMBL/GenBank/DDBJ whole genome shotgun (WGS) entry which is preliminary data.</text>
</comment>
<evidence type="ECO:0000313" key="3">
    <source>
        <dbReference type="EMBL" id="GET45072.1"/>
    </source>
</evidence>
<feature type="transmembrane region" description="Helical" evidence="1">
    <location>
        <begin position="292"/>
        <end position="315"/>
    </location>
</feature>
<dbReference type="PANTHER" id="PTHR37312:SF1">
    <property type="entry name" value="MEMBRANE-BOUND ACYLTRANSFERASE YKRP-RELATED"/>
    <property type="match status" value="1"/>
</dbReference>
<feature type="transmembrane region" description="Helical" evidence="1">
    <location>
        <begin position="137"/>
        <end position="154"/>
    </location>
</feature>
<dbReference type="GO" id="GO:0016747">
    <property type="term" value="F:acyltransferase activity, transferring groups other than amino-acyl groups"/>
    <property type="evidence" value="ECO:0007669"/>
    <property type="project" value="InterPro"/>
</dbReference>